<evidence type="ECO:0000313" key="1">
    <source>
        <dbReference type="EMBL" id="MBW9051216.1"/>
    </source>
</evidence>
<dbReference type="EMBL" id="JAEUAK010000001">
    <property type="protein sequence ID" value="MBW9051216.1"/>
    <property type="molecule type" value="Genomic_DNA"/>
</dbReference>
<name>A0ABS7GMN7_9HYPH</name>
<keyword evidence="2" id="KW-1185">Reference proteome</keyword>
<reference evidence="1 2" key="1">
    <citation type="journal article" date="2021" name="MBio">
        <title>Poor Competitiveness of Bradyrhizobium in Pigeon Pea Root Colonization in Indian Soils.</title>
        <authorList>
            <person name="Chalasani D."/>
            <person name="Basu A."/>
            <person name="Pullabhotla S.V.S.R.N."/>
            <person name="Jorrin B."/>
            <person name="Neal A.L."/>
            <person name="Poole P.S."/>
            <person name="Podile A.R."/>
            <person name="Tkacz A."/>
        </authorList>
    </citation>
    <scope>NUCLEOTIDE SEQUENCE [LARGE SCALE GENOMIC DNA]</scope>
    <source>
        <strain evidence="1 2">HU56</strain>
    </source>
</reference>
<proteinExistence type="predicted"/>
<comment type="caution">
    <text evidence="1">The sequence shown here is derived from an EMBL/GenBank/DDBJ whole genome shotgun (WGS) entry which is preliminary data.</text>
</comment>
<sequence>MAAARRFRLVPRRSQLPSDARHEPVQSVARNANWMQLAPARKSTRAHIAKLIVSRLTIEKENRVRSQFLGRRIDDLSEAGFLVIIGGSKWTKPTTPQIFAKVDEVMLRGVSSMCSFDASLCS</sequence>
<protein>
    <recommendedName>
        <fullName evidence="3">Resolvase/invertase-type recombinase catalytic domain-containing protein</fullName>
    </recommendedName>
</protein>
<evidence type="ECO:0008006" key="3">
    <source>
        <dbReference type="Google" id="ProtNLM"/>
    </source>
</evidence>
<dbReference type="Proteomes" id="UP000717752">
    <property type="component" value="Unassembled WGS sequence"/>
</dbReference>
<dbReference type="RefSeq" id="WP_220332748.1">
    <property type="nucleotide sequence ID" value="NZ_JAEUAK010000001.1"/>
</dbReference>
<gene>
    <name evidence="1" type="ORF">JNB85_02170</name>
</gene>
<evidence type="ECO:0000313" key="2">
    <source>
        <dbReference type="Proteomes" id="UP000717752"/>
    </source>
</evidence>
<accession>A0ABS7GMN7</accession>
<organism evidence="1 2">
    <name type="scientific">Rhizobium mesosinicum</name>
    <dbReference type="NCBI Taxonomy" id="335017"/>
    <lineage>
        <taxon>Bacteria</taxon>
        <taxon>Pseudomonadati</taxon>
        <taxon>Pseudomonadota</taxon>
        <taxon>Alphaproteobacteria</taxon>
        <taxon>Hyphomicrobiales</taxon>
        <taxon>Rhizobiaceae</taxon>
        <taxon>Rhizobium/Agrobacterium group</taxon>
        <taxon>Rhizobium</taxon>
    </lineage>
</organism>